<dbReference type="AlphaFoldDB" id="B8EJQ9"/>
<evidence type="ECO:0000259" key="1">
    <source>
        <dbReference type="SMART" id="SM00849"/>
    </source>
</evidence>
<dbReference type="Gene3D" id="3.60.15.10">
    <property type="entry name" value="Ribonuclease Z/Hydroxyacylglutathione hydrolase-like"/>
    <property type="match status" value="1"/>
</dbReference>
<dbReference type="Proteomes" id="UP000002257">
    <property type="component" value="Chromosome"/>
</dbReference>
<dbReference type="InterPro" id="IPR036866">
    <property type="entry name" value="RibonucZ/Hydroxyglut_hydro"/>
</dbReference>
<dbReference type="HOGENOM" id="CLU_766895_0_0_5"/>
<evidence type="ECO:0000313" key="2">
    <source>
        <dbReference type="EMBL" id="ACK49463.1"/>
    </source>
</evidence>
<dbReference type="EMBL" id="CP001280">
    <property type="protein sequence ID" value="ACK49463.1"/>
    <property type="molecule type" value="Genomic_DNA"/>
</dbReference>
<organism evidence="2 3">
    <name type="scientific">Methylocella silvestris (strain DSM 15510 / CIP 108128 / LMG 27833 / NCIMB 13906 / BL2)</name>
    <dbReference type="NCBI Taxonomy" id="395965"/>
    <lineage>
        <taxon>Bacteria</taxon>
        <taxon>Pseudomonadati</taxon>
        <taxon>Pseudomonadota</taxon>
        <taxon>Alphaproteobacteria</taxon>
        <taxon>Hyphomicrobiales</taxon>
        <taxon>Beijerinckiaceae</taxon>
        <taxon>Methylocella</taxon>
    </lineage>
</organism>
<keyword evidence="3" id="KW-1185">Reference proteome</keyword>
<gene>
    <name evidence="2" type="ordered locus">Msil_0491</name>
</gene>
<dbReference type="KEGG" id="msl:Msil_0491"/>
<feature type="domain" description="Metallo-beta-lactamase" evidence="1">
    <location>
        <begin position="31"/>
        <end position="216"/>
    </location>
</feature>
<sequence length="412" mass="44828">MIAARQKFFGTENINSRTGEVRRDRVIFSWTTNATLAVSLKGRVILLDTYLNRLEVAPDPNKPDLRRTPISVDDLVQLHPEAIFLGHGHGDHADNAAYVAKWLNIPIYASPETCDVMQLDVARMAADPNTANGGAKLVPNARPVTCLPVVSRGSVPGSEIHTIKQLEPLACIVVFKHIHSGAVPTDTSFPSFPVQNIGDPREPDLYPPGTCVTPTKANGLQGCLGNPPFLTPVKGQENLTTTGFGSVAGSPGGPISLFFQFVLRDSHNFTFVWHNTTGPLKEGAGSDPGLPSPTVGAHLFSIMDALPQTNVEFGSIVSLGYATNGTRDAIMYQQHLKPQIYVPIHMTDVAAVSSSLEFKKAYVQAVLAAGGPRPEIRWLVDPNDFLKPMVYDPSDDRWDIDGRKKRVHEFCH</sequence>
<proteinExistence type="predicted"/>
<dbReference type="InterPro" id="IPR001279">
    <property type="entry name" value="Metallo-B-lactamas"/>
</dbReference>
<evidence type="ECO:0000313" key="3">
    <source>
        <dbReference type="Proteomes" id="UP000002257"/>
    </source>
</evidence>
<dbReference type="STRING" id="395965.Msil_0491"/>
<protein>
    <recommendedName>
        <fullName evidence="1">Metallo-beta-lactamase domain-containing protein</fullName>
    </recommendedName>
</protein>
<dbReference type="eggNOG" id="COG2220">
    <property type="taxonomic scope" value="Bacteria"/>
</dbReference>
<name>B8EJQ9_METSB</name>
<dbReference type="SUPFAM" id="SSF56281">
    <property type="entry name" value="Metallo-hydrolase/oxidoreductase"/>
    <property type="match status" value="1"/>
</dbReference>
<reference evidence="2 3" key="1">
    <citation type="journal article" date="2010" name="J. Bacteriol.">
        <title>Complete genome sequence of the aerobic facultative methanotroph Methylocella silvestris BL2.</title>
        <authorList>
            <person name="Chen Y."/>
            <person name="Crombie A."/>
            <person name="Rahman M.T."/>
            <person name="Dedysh S.N."/>
            <person name="Liesack W."/>
            <person name="Stott M.B."/>
            <person name="Alam M."/>
            <person name="Theisen A.R."/>
            <person name="Murrell J.C."/>
            <person name="Dunfield P.F."/>
        </authorList>
    </citation>
    <scope>NUCLEOTIDE SEQUENCE [LARGE SCALE GENOMIC DNA]</scope>
    <source>
        <strain evidence="3">DSM 15510 / CIP 108128 / LMG 27833 / NCIMB 13906 / BL2</strain>
    </source>
</reference>
<accession>B8EJQ9</accession>
<dbReference type="SMART" id="SM00849">
    <property type="entry name" value="Lactamase_B"/>
    <property type="match status" value="1"/>
</dbReference>